<dbReference type="PANTHER" id="PTHR44845">
    <property type="entry name" value="CARRIER DOMAIN-CONTAINING PROTEIN"/>
    <property type="match status" value="1"/>
</dbReference>
<evidence type="ECO:0000313" key="4">
    <source>
        <dbReference type="EMBL" id="SKA48187.1"/>
    </source>
</evidence>
<dbReference type="Gene3D" id="3.40.50.720">
    <property type="entry name" value="NAD(P)-binding Rossmann-like Domain"/>
    <property type="match status" value="1"/>
</dbReference>
<dbReference type="InterPro" id="IPR025110">
    <property type="entry name" value="AMP-bd_C"/>
</dbReference>
<dbReference type="OrthoDB" id="4317020at2"/>
<dbReference type="FunFam" id="3.40.50.12780:FF:000012">
    <property type="entry name" value="Non-ribosomal peptide synthetase"/>
    <property type="match status" value="1"/>
</dbReference>
<keyword evidence="1" id="KW-0596">Phosphopantetheine</keyword>
<dbReference type="PROSITE" id="PS00455">
    <property type="entry name" value="AMP_BINDING"/>
    <property type="match status" value="1"/>
</dbReference>
<dbReference type="InterPro" id="IPR020845">
    <property type="entry name" value="AMP-binding_CS"/>
</dbReference>
<dbReference type="Pfam" id="PF13193">
    <property type="entry name" value="AMP-binding_C"/>
    <property type="match status" value="1"/>
</dbReference>
<dbReference type="SUPFAM" id="SSF56801">
    <property type="entry name" value="Acetyl-CoA synthetase-like"/>
    <property type="match status" value="1"/>
</dbReference>
<dbReference type="STRING" id="634771.SAMN04488128_11034"/>
<dbReference type="InterPro" id="IPR009081">
    <property type="entry name" value="PP-bd_ACP"/>
</dbReference>
<dbReference type="RefSeq" id="WP_078673339.1">
    <property type="nucleotide sequence ID" value="NZ_FUWZ01000010.1"/>
</dbReference>
<dbReference type="InterPro" id="IPR010080">
    <property type="entry name" value="Thioester_reductase-like_dom"/>
</dbReference>
<organism evidence="4 5">
    <name type="scientific">Chitinophaga eiseniae</name>
    <dbReference type="NCBI Taxonomy" id="634771"/>
    <lineage>
        <taxon>Bacteria</taxon>
        <taxon>Pseudomonadati</taxon>
        <taxon>Bacteroidota</taxon>
        <taxon>Chitinophagia</taxon>
        <taxon>Chitinophagales</taxon>
        <taxon>Chitinophagaceae</taxon>
        <taxon>Chitinophaga</taxon>
    </lineage>
</organism>
<dbReference type="InterPro" id="IPR010071">
    <property type="entry name" value="AA_adenyl_dom"/>
</dbReference>
<keyword evidence="5" id="KW-1185">Reference proteome</keyword>
<sequence>MTPSNEGTSFMLTSAERKKILRDFNNTLRPFDKHLSLVHLIQERVRMAPESVALVFQQESLSYQQLDEKSNQWAYYLQQAGVATGCLVAFCLPSSIEKIVCMLAILKAGAAYVPLDTNLPKARLEYMLKDAQAPVLITSVRFEANFAAYNGRTLLVDDDTTAAALRSLPKDYTLPPVTPDSLMYVMYTSGTTGKPKGVMVEHEQVTNFMQCYGNYLQIDATTRALQYTSTGFDASAADLWLPLVAGAALYLYPDNRITGEALWRFIKEHEITALPFISPSVLATLPVSESCGKLQVICVGGEACPEPLMKKWKDRVRLVNGYGPTEAVILVSSFVYDDAHPAATIGRPNANSSFYILDANMQVVPIGETGELYIGGAQVARGYWGLPELTREKFITNPFATEEEIKNNWRRMYQSGDLARYLPDGNVEFLGRNDTQVKIRGVRIELSEVENVLSGLPGIVQAVVIVQEDKYDERTLLACVVHREGKLRGERLQQVTQEVRKALQLELPAQMIPSAFLFLEKLPVNTHGKIDKQALNLGSREVIEAIFPDGVGFHECEQVIKAIWSEVLQQKEISVTDNFFELGGHSILITQVYKRLPAIFRAKVTLPELFDHVTVEALAAKIRAGLTGDEKLMDGEADDNYLLKDIYLSPDIEIEGTIDPESVSNPKNIFLTGATGFVGCHLLAELLTSTAADIYCLVRAADEKAALERIRGVFKANRIPDEQFAESRIKPVTGDLTQYQLGIADEQFDMLCDIIDVIYHSGSSVSYIEPYNYMKGSNIGGLNEIIRLASARKLKCLALLSTVGVFAWESYDTQQYFKAEDDSLMQGLKYLRKDMGYAKTKWVMEQILALAASKGLPTVLFRLGFVMCHSETGANGLDQLWSMLVRNCIANKAYPLVVGIKEELVTVDYVCKAMVHITKQPNAIGRKFHLTPRVEEDVDWIEFFTRLKENFGFDLEALRYRDWMELWENNEEDIFYPYLSLFTDEIQGGRSLVEVYQNSYHFHCDNTLAFLKGSGITPSKITDEVITAYLHFLGIPVPGKAVKP</sequence>
<dbReference type="SUPFAM" id="SSF47336">
    <property type="entry name" value="ACP-like"/>
    <property type="match status" value="1"/>
</dbReference>
<dbReference type="CDD" id="cd05235">
    <property type="entry name" value="SDR_e1"/>
    <property type="match status" value="1"/>
</dbReference>
<keyword evidence="2" id="KW-0597">Phosphoprotein</keyword>
<dbReference type="NCBIfam" id="TIGR01746">
    <property type="entry name" value="Thioester-redct"/>
    <property type="match status" value="1"/>
</dbReference>
<dbReference type="InterPro" id="IPR000873">
    <property type="entry name" value="AMP-dep_synth/lig_dom"/>
</dbReference>
<dbReference type="NCBIfam" id="TIGR01733">
    <property type="entry name" value="AA-adenyl-dom"/>
    <property type="match status" value="1"/>
</dbReference>
<accession>A0A1T4U689</accession>
<dbReference type="Pfam" id="PF00550">
    <property type="entry name" value="PP-binding"/>
    <property type="match status" value="1"/>
</dbReference>
<name>A0A1T4U689_9BACT</name>
<dbReference type="FunFam" id="2.30.38.10:FF:000001">
    <property type="entry name" value="Non-ribosomal peptide synthetase PvdI"/>
    <property type="match status" value="1"/>
</dbReference>
<dbReference type="PANTHER" id="PTHR44845:SF6">
    <property type="entry name" value="BETA-ALANINE-ACTIVATING ENZYME"/>
    <property type="match status" value="1"/>
</dbReference>
<evidence type="ECO:0000313" key="5">
    <source>
        <dbReference type="Proteomes" id="UP000190367"/>
    </source>
</evidence>
<dbReference type="Pfam" id="PF07993">
    <property type="entry name" value="NAD_binding_4"/>
    <property type="match status" value="1"/>
</dbReference>
<feature type="domain" description="Carrier" evidence="3">
    <location>
        <begin position="551"/>
        <end position="626"/>
    </location>
</feature>
<dbReference type="EMBL" id="FUWZ01000010">
    <property type="protein sequence ID" value="SKA48187.1"/>
    <property type="molecule type" value="Genomic_DNA"/>
</dbReference>
<dbReference type="AlphaFoldDB" id="A0A1T4U689"/>
<dbReference type="CDD" id="cd05930">
    <property type="entry name" value="A_NRPS"/>
    <property type="match status" value="1"/>
</dbReference>
<evidence type="ECO:0000256" key="1">
    <source>
        <dbReference type="ARBA" id="ARBA00022450"/>
    </source>
</evidence>
<evidence type="ECO:0000256" key="2">
    <source>
        <dbReference type="ARBA" id="ARBA00022553"/>
    </source>
</evidence>
<evidence type="ECO:0000259" key="3">
    <source>
        <dbReference type="PROSITE" id="PS50075"/>
    </source>
</evidence>
<dbReference type="InterPro" id="IPR036736">
    <property type="entry name" value="ACP-like_sf"/>
</dbReference>
<dbReference type="InterPro" id="IPR045851">
    <property type="entry name" value="AMP-bd_C_sf"/>
</dbReference>
<proteinExistence type="predicted"/>
<dbReference type="Gene3D" id="3.40.50.980">
    <property type="match status" value="2"/>
</dbReference>
<dbReference type="Gene3D" id="2.30.38.10">
    <property type="entry name" value="Luciferase, Domain 3"/>
    <property type="match status" value="1"/>
</dbReference>
<gene>
    <name evidence="4" type="ORF">SAMN04488128_11034</name>
</gene>
<protein>
    <submittedName>
        <fullName evidence="4">Amino acid adenylation domain-containing protein/thioester reductase domain-containing protein</fullName>
    </submittedName>
</protein>
<dbReference type="Pfam" id="PF00501">
    <property type="entry name" value="AMP-binding"/>
    <property type="match status" value="1"/>
</dbReference>
<dbReference type="InterPro" id="IPR036291">
    <property type="entry name" value="NAD(P)-bd_dom_sf"/>
</dbReference>
<reference evidence="5" key="1">
    <citation type="submission" date="2017-02" db="EMBL/GenBank/DDBJ databases">
        <authorList>
            <person name="Varghese N."/>
            <person name="Submissions S."/>
        </authorList>
    </citation>
    <scope>NUCLEOTIDE SEQUENCE [LARGE SCALE GENOMIC DNA]</scope>
    <source>
        <strain evidence="5">DSM 22224</strain>
    </source>
</reference>
<dbReference type="InterPro" id="IPR013120">
    <property type="entry name" value="FAR_NAD-bd"/>
</dbReference>
<dbReference type="Gene3D" id="3.30.300.30">
    <property type="match status" value="1"/>
</dbReference>
<dbReference type="Gene3D" id="1.10.1200.10">
    <property type="entry name" value="ACP-like"/>
    <property type="match status" value="1"/>
</dbReference>
<dbReference type="Proteomes" id="UP000190367">
    <property type="component" value="Unassembled WGS sequence"/>
</dbReference>
<dbReference type="FunFam" id="3.40.50.980:FF:000001">
    <property type="entry name" value="Non-ribosomal peptide synthetase"/>
    <property type="match status" value="1"/>
</dbReference>
<dbReference type="PROSITE" id="PS50075">
    <property type="entry name" value="CARRIER"/>
    <property type="match status" value="1"/>
</dbReference>
<dbReference type="SUPFAM" id="SSF51735">
    <property type="entry name" value="NAD(P)-binding Rossmann-fold domains"/>
    <property type="match status" value="1"/>
</dbReference>